<reference evidence="2" key="1">
    <citation type="submission" date="2023-10" db="EMBL/GenBank/DDBJ databases">
        <authorList>
            <person name="Chen Y."/>
            <person name="Shah S."/>
            <person name="Dougan E. K."/>
            <person name="Thang M."/>
            <person name="Chan C."/>
        </authorList>
    </citation>
    <scope>NUCLEOTIDE SEQUENCE [LARGE SCALE GENOMIC DNA]</scope>
</reference>
<organism evidence="2 3">
    <name type="scientific">Prorocentrum cordatum</name>
    <dbReference type="NCBI Taxonomy" id="2364126"/>
    <lineage>
        <taxon>Eukaryota</taxon>
        <taxon>Sar</taxon>
        <taxon>Alveolata</taxon>
        <taxon>Dinophyceae</taxon>
        <taxon>Prorocentrales</taxon>
        <taxon>Prorocentraceae</taxon>
        <taxon>Prorocentrum</taxon>
    </lineage>
</organism>
<name>A0ABN9T3Y8_9DINO</name>
<sequence length="134" mass="14939">MHNEVDGKKVGWYNYEGQAAENMEKYWKQLQTNAGLEVRIVHTDYIRGELRRHGAEEHQVWDAAGRSPRGPRREAGARGAVEDSRQGRTRGGPSRGGPERGRGSDAADGSEDEEDEEEEEDGSMTQATKKRAEA</sequence>
<feature type="compositionally biased region" description="Basic and acidic residues" evidence="1">
    <location>
        <begin position="50"/>
        <end position="60"/>
    </location>
</feature>
<dbReference type="EMBL" id="CAUYUJ010014316">
    <property type="protein sequence ID" value="CAK0839715.1"/>
    <property type="molecule type" value="Genomic_DNA"/>
</dbReference>
<accession>A0ABN9T3Y8</accession>
<dbReference type="Proteomes" id="UP001189429">
    <property type="component" value="Unassembled WGS sequence"/>
</dbReference>
<feature type="region of interest" description="Disordered" evidence="1">
    <location>
        <begin position="50"/>
        <end position="134"/>
    </location>
</feature>
<gene>
    <name evidence="2" type="ORF">PCOR1329_LOCUS35327</name>
</gene>
<feature type="compositionally biased region" description="Basic and acidic residues" evidence="1">
    <location>
        <begin position="71"/>
        <end position="86"/>
    </location>
</feature>
<proteinExistence type="predicted"/>
<protein>
    <submittedName>
        <fullName evidence="2">Uncharacterized protein</fullName>
    </submittedName>
</protein>
<feature type="compositionally biased region" description="Acidic residues" evidence="1">
    <location>
        <begin position="108"/>
        <end position="122"/>
    </location>
</feature>
<comment type="caution">
    <text evidence="2">The sequence shown here is derived from an EMBL/GenBank/DDBJ whole genome shotgun (WGS) entry which is preliminary data.</text>
</comment>
<evidence type="ECO:0000313" key="2">
    <source>
        <dbReference type="EMBL" id="CAK0839715.1"/>
    </source>
</evidence>
<keyword evidence="3" id="KW-1185">Reference proteome</keyword>
<evidence type="ECO:0000256" key="1">
    <source>
        <dbReference type="SAM" id="MobiDB-lite"/>
    </source>
</evidence>
<evidence type="ECO:0000313" key="3">
    <source>
        <dbReference type="Proteomes" id="UP001189429"/>
    </source>
</evidence>